<dbReference type="GO" id="GO:0022857">
    <property type="term" value="F:transmembrane transporter activity"/>
    <property type="evidence" value="ECO:0007669"/>
    <property type="project" value="TreeGrafter"/>
</dbReference>
<sequence>MSRPGFWNMGTAGILLSGLSDLTGQFLLGYLVDLRGRSHAMNINISSIFLASVFTLFSLFTDKWPVLAAIVAPLLKCFGGGSHASAFLALTLLRSEQDISLRSAYYYGTGAVAVLAQCLASFATPLLAKHSPFLPYALSVVCCTFAYGAVALYKKFDPISASRTEVESPDAAIREPLIPNAEPPSHNENQQSGNLLAVLTSRLDNYTGHTFLSGNNNMTIVIWIFSLMAISKATRPLFTTYIQHRDGLSSQQAQILWLVRSIMSVVVFGFVLPAVVLKLQPNNWTASNVTLYAARISIILMGLGAFLIGTSGSLASITTALVINTLGVATDLSVLAFSADFFSEGTAGRILMLIASCESAGTLVGIGFLYPIYQYSLDNSLLFLAGGVPYYICAAIYAIVAVLIWTLVPISH</sequence>
<comment type="subcellular location">
    <subcellularLocation>
        <location evidence="1">Membrane</location>
        <topology evidence="1">Multi-pass membrane protein</topology>
    </subcellularLocation>
</comment>
<feature type="transmembrane region" description="Helical" evidence="5">
    <location>
        <begin position="388"/>
        <end position="408"/>
    </location>
</feature>
<feature type="transmembrane region" description="Helical" evidence="5">
    <location>
        <begin position="6"/>
        <end position="31"/>
    </location>
</feature>
<feature type="transmembrane region" description="Helical" evidence="5">
    <location>
        <begin position="350"/>
        <end position="373"/>
    </location>
</feature>
<feature type="transmembrane region" description="Helical" evidence="5">
    <location>
        <begin position="105"/>
        <end position="127"/>
    </location>
</feature>
<evidence type="ECO:0000256" key="5">
    <source>
        <dbReference type="SAM" id="Phobius"/>
    </source>
</evidence>
<comment type="caution">
    <text evidence="6">The sequence shown here is derived from an EMBL/GenBank/DDBJ whole genome shotgun (WGS) entry which is preliminary data.</text>
</comment>
<keyword evidence="4 5" id="KW-0472">Membrane</keyword>
<dbReference type="AlphaFoldDB" id="A0AAJ0CF69"/>
<dbReference type="Gene3D" id="1.20.1250.20">
    <property type="entry name" value="MFS general substrate transporter like domains"/>
    <property type="match status" value="1"/>
</dbReference>
<protein>
    <recommendedName>
        <fullName evidence="8">MFS general substrate transporter</fullName>
    </recommendedName>
</protein>
<keyword evidence="3 5" id="KW-1133">Transmembrane helix</keyword>
<gene>
    <name evidence="6" type="ORF">QQS21_010506</name>
</gene>
<dbReference type="InterPro" id="IPR036259">
    <property type="entry name" value="MFS_trans_sf"/>
</dbReference>
<feature type="transmembrane region" description="Helical" evidence="5">
    <location>
        <begin position="43"/>
        <end position="60"/>
    </location>
</feature>
<evidence type="ECO:0000256" key="1">
    <source>
        <dbReference type="ARBA" id="ARBA00004141"/>
    </source>
</evidence>
<name>A0AAJ0CF69_9HYPO</name>
<dbReference type="PANTHER" id="PTHR23507">
    <property type="entry name" value="ZGC:174356"/>
    <property type="match status" value="1"/>
</dbReference>
<dbReference type="SUPFAM" id="SSF103473">
    <property type="entry name" value="MFS general substrate transporter"/>
    <property type="match status" value="2"/>
</dbReference>
<reference evidence="6" key="1">
    <citation type="submission" date="2023-06" db="EMBL/GenBank/DDBJ databases">
        <title>Conoideocrella luteorostrata (Hypocreales: Clavicipitaceae), a potential biocontrol fungus for elongate hemlock scale in United States Christmas tree production areas.</title>
        <authorList>
            <person name="Barrett H."/>
            <person name="Lovett B."/>
            <person name="Macias A.M."/>
            <person name="Stajich J.E."/>
            <person name="Kasson M.T."/>
        </authorList>
    </citation>
    <scope>NUCLEOTIDE SEQUENCE</scope>
    <source>
        <strain evidence="6">ARSEF 14590</strain>
    </source>
</reference>
<proteinExistence type="predicted"/>
<feature type="transmembrane region" description="Helical" evidence="5">
    <location>
        <begin position="314"/>
        <end position="338"/>
    </location>
</feature>
<dbReference type="EMBL" id="JASWJB010000308">
    <property type="protein sequence ID" value="KAK2591805.1"/>
    <property type="molecule type" value="Genomic_DNA"/>
</dbReference>
<feature type="transmembrane region" description="Helical" evidence="5">
    <location>
        <begin position="255"/>
        <end position="277"/>
    </location>
</feature>
<accession>A0AAJ0CF69</accession>
<dbReference type="PANTHER" id="PTHR23507:SF1">
    <property type="entry name" value="FI18259P1-RELATED"/>
    <property type="match status" value="1"/>
</dbReference>
<evidence type="ECO:0000256" key="4">
    <source>
        <dbReference type="ARBA" id="ARBA00023136"/>
    </source>
</evidence>
<dbReference type="Proteomes" id="UP001251528">
    <property type="component" value="Unassembled WGS sequence"/>
</dbReference>
<keyword evidence="2 5" id="KW-0812">Transmembrane</keyword>
<evidence type="ECO:0000313" key="7">
    <source>
        <dbReference type="Proteomes" id="UP001251528"/>
    </source>
</evidence>
<evidence type="ECO:0000256" key="2">
    <source>
        <dbReference type="ARBA" id="ARBA00022692"/>
    </source>
</evidence>
<keyword evidence="7" id="KW-1185">Reference proteome</keyword>
<evidence type="ECO:0000256" key="3">
    <source>
        <dbReference type="ARBA" id="ARBA00022989"/>
    </source>
</evidence>
<feature type="transmembrane region" description="Helical" evidence="5">
    <location>
        <begin position="289"/>
        <end position="308"/>
    </location>
</feature>
<feature type="transmembrane region" description="Helical" evidence="5">
    <location>
        <begin position="66"/>
        <end position="93"/>
    </location>
</feature>
<evidence type="ECO:0000313" key="6">
    <source>
        <dbReference type="EMBL" id="KAK2591805.1"/>
    </source>
</evidence>
<dbReference type="GO" id="GO:0016020">
    <property type="term" value="C:membrane"/>
    <property type="evidence" value="ECO:0007669"/>
    <property type="project" value="UniProtKB-SubCell"/>
</dbReference>
<feature type="transmembrane region" description="Helical" evidence="5">
    <location>
        <begin position="220"/>
        <end position="243"/>
    </location>
</feature>
<evidence type="ECO:0008006" key="8">
    <source>
        <dbReference type="Google" id="ProtNLM"/>
    </source>
</evidence>
<feature type="transmembrane region" description="Helical" evidence="5">
    <location>
        <begin position="133"/>
        <end position="153"/>
    </location>
</feature>
<organism evidence="6 7">
    <name type="scientific">Conoideocrella luteorostrata</name>
    <dbReference type="NCBI Taxonomy" id="1105319"/>
    <lineage>
        <taxon>Eukaryota</taxon>
        <taxon>Fungi</taxon>
        <taxon>Dikarya</taxon>
        <taxon>Ascomycota</taxon>
        <taxon>Pezizomycotina</taxon>
        <taxon>Sordariomycetes</taxon>
        <taxon>Hypocreomycetidae</taxon>
        <taxon>Hypocreales</taxon>
        <taxon>Clavicipitaceae</taxon>
        <taxon>Conoideocrella</taxon>
    </lineage>
</organism>